<evidence type="ECO:0000313" key="3">
    <source>
        <dbReference type="Proteomes" id="UP001303760"/>
    </source>
</evidence>
<dbReference type="AlphaFoldDB" id="A0AAN7H9E0"/>
<dbReference type="Gene3D" id="2.40.70.10">
    <property type="entry name" value="Acid Proteases"/>
    <property type="match status" value="1"/>
</dbReference>
<evidence type="ECO:0000313" key="2">
    <source>
        <dbReference type="EMBL" id="KAK4232760.1"/>
    </source>
</evidence>
<comment type="caution">
    <text evidence="2">The sequence shown here is derived from an EMBL/GenBank/DDBJ whole genome shotgun (WGS) entry which is preliminary data.</text>
</comment>
<feature type="region of interest" description="Disordered" evidence="1">
    <location>
        <begin position="1"/>
        <end position="43"/>
    </location>
</feature>
<organism evidence="2 3">
    <name type="scientific">Achaetomium macrosporum</name>
    <dbReference type="NCBI Taxonomy" id="79813"/>
    <lineage>
        <taxon>Eukaryota</taxon>
        <taxon>Fungi</taxon>
        <taxon>Dikarya</taxon>
        <taxon>Ascomycota</taxon>
        <taxon>Pezizomycotina</taxon>
        <taxon>Sordariomycetes</taxon>
        <taxon>Sordariomycetidae</taxon>
        <taxon>Sordariales</taxon>
        <taxon>Chaetomiaceae</taxon>
        <taxon>Achaetomium</taxon>
    </lineage>
</organism>
<feature type="compositionally biased region" description="Polar residues" evidence="1">
    <location>
        <begin position="10"/>
        <end position="34"/>
    </location>
</feature>
<dbReference type="InterPro" id="IPR021109">
    <property type="entry name" value="Peptidase_aspartic_dom_sf"/>
</dbReference>
<protein>
    <submittedName>
        <fullName evidence="2">Uncharacterized protein</fullName>
    </submittedName>
</protein>
<evidence type="ECO:0000256" key="1">
    <source>
        <dbReference type="SAM" id="MobiDB-lite"/>
    </source>
</evidence>
<dbReference type="EMBL" id="MU860915">
    <property type="protein sequence ID" value="KAK4232760.1"/>
    <property type="molecule type" value="Genomic_DNA"/>
</dbReference>
<reference evidence="2" key="2">
    <citation type="submission" date="2023-05" db="EMBL/GenBank/DDBJ databases">
        <authorList>
            <consortium name="Lawrence Berkeley National Laboratory"/>
            <person name="Steindorff A."/>
            <person name="Hensen N."/>
            <person name="Bonometti L."/>
            <person name="Westerberg I."/>
            <person name="Brannstrom I.O."/>
            <person name="Guillou S."/>
            <person name="Cros-Aarteil S."/>
            <person name="Calhoun S."/>
            <person name="Haridas S."/>
            <person name="Kuo A."/>
            <person name="Mondo S."/>
            <person name="Pangilinan J."/>
            <person name="Riley R."/>
            <person name="Labutti K."/>
            <person name="Andreopoulos B."/>
            <person name="Lipzen A."/>
            <person name="Chen C."/>
            <person name="Yanf M."/>
            <person name="Daum C."/>
            <person name="Ng V."/>
            <person name="Clum A."/>
            <person name="Ohm R."/>
            <person name="Martin F."/>
            <person name="Silar P."/>
            <person name="Natvig D."/>
            <person name="Lalanne C."/>
            <person name="Gautier V."/>
            <person name="Ament-Velasquez S.L."/>
            <person name="Kruys A."/>
            <person name="Hutchinson M.I."/>
            <person name="Powell A.J."/>
            <person name="Barry K."/>
            <person name="Miller A.N."/>
            <person name="Grigoriev I.V."/>
            <person name="Debuchy R."/>
            <person name="Gladieux P."/>
            <person name="Thoren M.H."/>
            <person name="Johannesson H."/>
        </authorList>
    </citation>
    <scope>NUCLEOTIDE SEQUENCE</scope>
    <source>
        <strain evidence="2">CBS 532.94</strain>
    </source>
</reference>
<keyword evidence="3" id="KW-1185">Reference proteome</keyword>
<sequence length="399" mass="43823">MASDYPNIVDNDNATASCDNRNPEVQNDSWNSRASIPRPPRKMSLPTNLTISGIFESRNALFKHINTACEDAKNGTIRSTEAITVKDDEDVANEDVEICLDGGCSRACIDRGFLSSLNHSIEHRNGKVRGIGKSSTSEWATFDIYVPGFENGEHTMTKFTRSAWIIDSLPANLLLGADFLDPYKAVINYENKVATLKAINFDIPFQTRSGMPCTRKVKTTRSVTLLPNQEAYVAVDYRPLPTDRSFAFNSSHPAALNGIVDAKTPKVVALKNPTEGMFTVSKRYPIGRIEETKIVAISLALDSTALAVQATALSVSTEFDLDERTEAIANERAHVTTTKEPSALTAVPSDTPVSDYVFGLTKGEERPLQSTAPQFVEVHENDDHKPIFPEGNVWQAPTK</sequence>
<accession>A0AAN7H9E0</accession>
<dbReference type="Proteomes" id="UP001303760">
    <property type="component" value="Unassembled WGS sequence"/>
</dbReference>
<feature type="non-terminal residue" evidence="2">
    <location>
        <position position="399"/>
    </location>
</feature>
<reference evidence="2" key="1">
    <citation type="journal article" date="2023" name="Mol. Phylogenet. Evol.">
        <title>Genome-scale phylogeny and comparative genomics of the fungal order Sordariales.</title>
        <authorList>
            <person name="Hensen N."/>
            <person name="Bonometti L."/>
            <person name="Westerberg I."/>
            <person name="Brannstrom I.O."/>
            <person name="Guillou S."/>
            <person name="Cros-Aarteil S."/>
            <person name="Calhoun S."/>
            <person name="Haridas S."/>
            <person name="Kuo A."/>
            <person name="Mondo S."/>
            <person name="Pangilinan J."/>
            <person name="Riley R."/>
            <person name="LaButti K."/>
            <person name="Andreopoulos B."/>
            <person name="Lipzen A."/>
            <person name="Chen C."/>
            <person name="Yan M."/>
            <person name="Daum C."/>
            <person name="Ng V."/>
            <person name="Clum A."/>
            <person name="Steindorff A."/>
            <person name="Ohm R.A."/>
            <person name="Martin F."/>
            <person name="Silar P."/>
            <person name="Natvig D.O."/>
            <person name="Lalanne C."/>
            <person name="Gautier V."/>
            <person name="Ament-Velasquez S.L."/>
            <person name="Kruys A."/>
            <person name="Hutchinson M.I."/>
            <person name="Powell A.J."/>
            <person name="Barry K."/>
            <person name="Miller A.N."/>
            <person name="Grigoriev I.V."/>
            <person name="Debuchy R."/>
            <person name="Gladieux P."/>
            <person name="Hiltunen Thoren M."/>
            <person name="Johannesson H."/>
        </authorList>
    </citation>
    <scope>NUCLEOTIDE SEQUENCE</scope>
    <source>
        <strain evidence="2">CBS 532.94</strain>
    </source>
</reference>
<name>A0AAN7H9E0_9PEZI</name>
<gene>
    <name evidence="2" type="ORF">C8A03DRAFT_39612</name>
</gene>
<proteinExistence type="predicted"/>